<dbReference type="EMBL" id="CP068046">
    <property type="protein sequence ID" value="QQR38064.1"/>
    <property type="molecule type" value="Genomic_DNA"/>
</dbReference>
<reference evidence="1 2" key="1">
    <citation type="submission" date="2021-01" db="EMBL/GenBank/DDBJ databases">
        <title>Genome seq and assembly of Devosia sp. LEGU1.</title>
        <authorList>
            <person name="Chhetri G."/>
        </authorList>
    </citation>
    <scope>NUCLEOTIDE SEQUENCE [LARGE SCALE GENOMIC DNA]</scope>
    <source>
        <strain evidence="1 2">LEGU1</strain>
    </source>
</reference>
<dbReference type="Gene3D" id="1.10.760.10">
    <property type="entry name" value="Cytochrome c-like domain"/>
    <property type="match status" value="1"/>
</dbReference>
<sequence length="34" mass="3682">MPAFGKRLSEAEIEAVGTFIRNSWGNSFGPFPAP</sequence>
<organism evidence="1 2">
    <name type="scientific">Devosia rhizoryzae</name>
    <dbReference type="NCBI Taxonomy" id="2774137"/>
    <lineage>
        <taxon>Bacteria</taxon>
        <taxon>Pseudomonadati</taxon>
        <taxon>Pseudomonadota</taxon>
        <taxon>Alphaproteobacteria</taxon>
        <taxon>Hyphomicrobiales</taxon>
        <taxon>Devosiaceae</taxon>
        <taxon>Devosia</taxon>
    </lineage>
</organism>
<evidence type="ECO:0000313" key="1">
    <source>
        <dbReference type="EMBL" id="QQR38064.1"/>
    </source>
</evidence>
<dbReference type="RefSeq" id="WP_201629934.1">
    <property type="nucleotide sequence ID" value="NZ_CP068046.1"/>
</dbReference>
<protein>
    <submittedName>
        <fullName evidence="1">Cytochrome c</fullName>
    </submittedName>
</protein>
<dbReference type="SUPFAM" id="SSF46626">
    <property type="entry name" value="Cytochrome c"/>
    <property type="match status" value="1"/>
</dbReference>
<gene>
    <name evidence="1" type="ORF">JI748_09660</name>
</gene>
<accession>A0ABX7C495</accession>
<keyword evidence="2" id="KW-1185">Reference proteome</keyword>
<proteinExistence type="predicted"/>
<dbReference type="Proteomes" id="UP000595857">
    <property type="component" value="Chromosome"/>
</dbReference>
<name>A0ABX7C495_9HYPH</name>
<dbReference type="InterPro" id="IPR036909">
    <property type="entry name" value="Cyt_c-like_dom_sf"/>
</dbReference>
<evidence type="ECO:0000313" key="2">
    <source>
        <dbReference type="Proteomes" id="UP000595857"/>
    </source>
</evidence>